<evidence type="ECO:0008006" key="4">
    <source>
        <dbReference type="Google" id="ProtNLM"/>
    </source>
</evidence>
<keyword evidence="1" id="KW-1133">Transmembrane helix</keyword>
<dbReference type="EMBL" id="NEXD01000015">
    <property type="protein sequence ID" value="PSN86019.1"/>
    <property type="molecule type" value="Genomic_DNA"/>
</dbReference>
<dbReference type="Proteomes" id="UP000240569">
    <property type="component" value="Unassembled WGS sequence"/>
</dbReference>
<reference evidence="2 3" key="1">
    <citation type="submission" date="2017-04" db="EMBL/GenBank/DDBJ databases">
        <title>Novel microbial lineages endemic to geothermal iron-oxide mats fill important gaps in the evolutionary history of Archaea.</title>
        <authorList>
            <person name="Jay Z.J."/>
            <person name="Beam J.P."/>
            <person name="Dlakic M."/>
            <person name="Rusch D.B."/>
            <person name="Kozubal M.A."/>
            <person name="Inskeep W.P."/>
        </authorList>
    </citation>
    <scope>NUCLEOTIDE SEQUENCE [LARGE SCALE GENOMIC DNA]</scope>
    <source>
        <strain evidence="2">BE_D</strain>
    </source>
</reference>
<dbReference type="AlphaFoldDB" id="A0A2R6AI54"/>
<comment type="caution">
    <text evidence="2">The sequence shown here is derived from an EMBL/GenBank/DDBJ whole genome shotgun (WGS) entry which is preliminary data.</text>
</comment>
<protein>
    <recommendedName>
        <fullName evidence="4">DUF4149 domain-containing protein</fullName>
    </recommendedName>
</protein>
<keyword evidence="1" id="KW-0472">Membrane</keyword>
<evidence type="ECO:0000313" key="2">
    <source>
        <dbReference type="EMBL" id="PSN86019.1"/>
    </source>
</evidence>
<proteinExistence type="predicted"/>
<organism evidence="2 3">
    <name type="scientific">Candidatus Marsarchaeota G1 archaeon BE_D</name>
    <dbReference type="NCBI Taxonomy" id="1978156"/>
    <lineage>
        <taxon>Archaea</taxon>
        <taxon>Candidatus Marsarchaeota</taxon>
        <taxon>Candidatus Marsarchaeota group 1</taxon>
    </lineage>
</organism>
<feature type="transmembrane region" description="Helical" evidence="1">
    <location>
        <begin position="45"/>
        <end position="67"/>
    </location>
</feature>
<accession>A0A2R6AI54</accession>
<feature type="transmembrane region" description="Helical" evidence="1">
    <location>
        <begin position="166"/>
        <end position="190"/>
    </location>
</feature>
<evidence type="ECO:0000313" key="3">
    <source>
        <dbReference type="Proteomes" id="UP000240569"/>
    </source>
</evidence>
<feature type="transmembrane region" description="Helical" evidence="1">
    <location>
        <begin position="120"/>
        <end position="140"/>
    </location>
</feature>
<sequence length="193" mass="21041">MSRVESQERIPKYTSSLLLWSFILALIPPLSLVLALSTKSLFLLQYVHVISGGVWTGFDLFMSVILGRILASLDLPGRVEIAKRLTPTTFFIMPSLAATAITAGVYLAQSLGVFDLRSPWIIAAGVIVLILSAQGFGVFMPNGMRIFMELAKPNPDRQKIAKLNGINIKLSGVQGVMQIAIIFVMAHIAVYPP</sequence>
<gene>
    <name evidence="2" type="ORF">B9Q02_03995</name>
</gene>
<name>A0A2R6AI54_9ARCH</name>
<keyword evidence="1" id="KW-0812">Transmembrane</keyword>
<feature type="transmembrane region" description="Helical" evidence="1">
    <location>
        <begin position="88"/>
        <end position="108"/>
    </location>
</feature>
<evidence type="ECO:0000256" key="1">
    <source>
        <dbReference type="SAM" id="Phobius"/>
    </source>
</evidence>